<name>A0AAW8F5N6_9ACTN</name>
<dbReference type="Proteomes" id="UP001234216">
    <property type="component" value="Unassembled WGS sequence"/>
</dbReference>
<evidence type="ECO:0008006" key="3">
    <source>
        <dbReference type="Google" id="ProtNLM"/>
    </source>
</evidence>
<accession>A0AAW8F5N6</accession>
<evidence type="ECO:0000313" key="2">
    <source>
        <dbReference type="Proteomes" id="UP001234216"/>
    </source>
</evidence>
<reference evidence="1" key="1">
    <citation type="submission" date="2023-07" db="EMBL/GenBank/DDBJ databases">
        <title>Comparative genomics of wheat-associated soil bacteria to identify genetic determinants of phenazine resistance.</title>
        <authorList>
            <person name="Mouncey N."/>
        </authorList>
    </citation>
    <scope>NUCLEOTIDE SEQUENCE</scope>
    <source>
        <strain evidence="1">V4I22</strain>
    </source>
</reference>
<proteinExistence type="predicted"/>
<sequence length="138" mass="15492">MLALMVPLILVLLAAGTLMIMYHRQNDANGRRENEALEQIRRHAKSYEDDVQNEAQNGYPSEDRTGAIAQRNHSSLISYGQSAQSLTTVVEFFATYEDTSFFGTSPSRAYRCYVFRFQPDAKGGTSRTTLPVQECNST</sequence>
<evidence type="ECO:0000313" key="1">
    <source>
        <dbReference type="EMBL" id="MDQ0904803.1"/>
    </source>
</evidence>
<organism evidence="1 2">
    <name type="scientific">Streptomyces canus</name>
    <dbReference type="NCBI Taxonomy" id="58343"/>
    <lineage>
        <taxon>Bacteria</taxon>
        <taxon>Bacillati</taxon>
        <taxon>Actinomycetota</taxon>
        <taxon>Actinomycetes</taxon>
        <taxon>Kitasatosporales</taxon>
        <taxon>Streptomycetaceae</taxon>
        <taxon>Streptomyces</taxon>
        <taxon>Streptomyces aurantiacus group</taxon>
    </lineage>
</organism>
<dbReference type="AlphaFoldDB" id="A0AAW8F5N6"/>
<gene>
    <name evidence="1" type="ORF">QFZ22_000788</name>
</gene>
<dbReference type="EMBL" id="JAUSZV010000005">
    <property type="protein sequence ID" value="MDQ0904803.1"/>
    <property type="molecule type" value="Genomic_DNA"/>
</dbReference>
<protein>
    <recommendedName>
        <fullName evidence="3">Flp pilus-assembly TadG-like N-terminal domain-containing protein</fullName>
    </recommendedName>
</protein>
<comment type="caution">
    <text evidence="1">The sequence shown here is derived from an EMBL/GenBank/DDBJ whole genome shotgun (WGS) entry which is preliminary data.</text>
</comment>